<protein>
    <recommendedName>
        <fullName evidence="2">FAD assembly factor SdhE</fullName>
    </recommendedName>
</protein>
<evidence type="ECO:0000313" key="5">
    <source>
        <dbReference type="Proteomes" id="UP000320314"/>
    </source>
</evidence>
<dbReference type="Proteomes" id="UP000320314">
    <property type="component" value="Unassembled WGS sequence"/>
</dbReference>
<evidence type="ECO:0000313" key="4">
    <source>
        <dbReference type="EMBL" id="TPW31922.1"/>
    </source>
</evidence>
<dbReference type="AlphaFoldDB" id="A0A506UBY3"/>
<comment type="caution">
    <text evidence="4">The sequence shown here is derived from an EMBL/GenBank/DDBJ whole genome shotgun (WGS) entry which is preliminary data.</text>
</comment>
<gene>
    <name evidence="4" type="ORF">FJU11_02910</name>
</gene>
<dbReference type="InterPro" id="IPR036714">
    <property type="entry name" value="SDH_sf"/>
</dbReference>
<dbReference type="Gene3D" id="1.10.150.250">
    <property type="entry name" value="Flavinator of succinate dehydrogenase"/>
    <property type="match status" value="1"/>
</dbReference>
<dbReference type="SUPFAM" id="SSF109910">
    <property type="entry name" value="YgfY-like"/>
    <property type="match status" value="1"/>
</dbReference>
<sequence length="99" mass="11429">MTGTKRTSADLDVRRRRLLFRAWHRGIREMDLVLGTFADAEIAAMNDAELSEFEELLEVVDADLLSWVTRREPTPAERDTVLFRRIASYKPDFASLRSS</sequence>
<dbReference type="EMBL" id="VHLH01000003">
    <property type="protein sequence ID" value="TPW31922.1"/>
    <property type="molecule type" value="Genomic_DNA"/>
</dbReference>
<evidence type="ECO:0000256" key="2">
    <source>
        <dbReference type="ARBA" id="ARBA00019418"/>
    </source>
</evidence>
<organism evidence="4 5">
    <name type="scientific">Pararhizobium mangrovi</name>
    <dbReference type="NCBI Taxonomy" id="2590452"/>
    <lineage>
        <taxon>Bacteria</taxon>
        <taxon>Pseudomonadati</taxon>
        <taxon>Pseudomonadota</taxon>
        <taxon>Alphaproteobacteria</taxon>
        <taxon>Hyphomicrobiales</taxon>
        <taxon>Rhizobiaceae</taxon>
        <taxon>Rhizobium/Agrobacterium group</taxon>
        <taxon>Pararhizobium</taxon>
    </lineage>
</organism>
<dbReference type="InterPro" id="IPR005631">
    <property type="entry name" value="SDH"/>
</dbReference>
<reference evidence="4 5" key="1">
    <citation type="submission" date="2019-06" db="EMBL/GenBank/DDBJ databases">
        <authorList>
            <person name="Li M."/>
        </authorList>
    </citation>
    <scope>NUCLEOTIDE SEQUENCE [LARGE SCALE GENOMIC DNA]</scope>
    <source>
        <strain evidence="4 5">BGMRC6574</strain>
    </source>
</reference>
<comment type="similarity">
    <text evidence="1">Belongs to the SdhE FAD assembly factor family.</text>
</comment>
<proteinExistence type="inferred from homology"/>
<name>A0A506UBY3_9HYPH</name>
<evidence type="ECO:0000256" key="1">
    <source>
        <dbReference type="ARBA" id="ARBA00008571"/>
    </source>
</evidence>
<evidence type="ECO:0000256" key="3">
    <source>
        <dbReference type="ARBA" id="ARBA00023186"/>
    </source>
</evidence>
<dbReference type="Pfam" id="PF03937">
    <property type="entry name" value="Sdh5"/>
    <property type="match status" value="1"/>
</dbReference>
<dbReference type="PANTHER" id="PTHR12469:SF2">
    <property type="entry name" value="SUCCINATE DEHYDROGENASE ASSEMBLY FACTOR 2, MITOCHONDRIAL"/>
    <property type="match status" value="1"/>
</dbReference>
<keyword evidence="5" id="KW-1185">Reference proteome</keyword>
<dbReference type="PANTHER" id="PTHR12469">
    <property type="entry name" value="PROTEIN EMI5 HOMOLOG, MITOCHONDRIAL"/>
    <property type="match status" value="1"/>
</dbReference>
<accession>A0A506UBY3</accession>
<keyword evidence="3" id="KW-0143">Chaperone</keyword>
<dbReference type="GO" id="GO:0006099">
    <property type="term" value="P:tricarboxylic acid cycle"/>
    <property type="evidence" value="ECO:0007669"/>
    <property type="project" value="TreeGrafter"/>
</dbReference>
<dbReference type="RefSeq" id="WP_141165518.1">
    <property type="nucleotide sequence ID" value="NZ_VHLH01000003.1"/>
</dbReference>
<dbReference type="OrthoDB" id="9807264at2"/>